<dbReference type="PANTHER" id="PTHR45953:SF1">
    <property type="entry name" value="IDURONATE 2-SULFATASE"/>
    <property type="match status" value="1"/>
</dbReference>
<dbReference type="PANTHER" id="PTHR45953">
    <property type="entry name" value="IDURONATE 2-SULFATASE"/>
    <property type="match status" value="1"/>
</dbReference>
<dbReference type="Pfam" id="PF00884">
    <property type="entry name" value="Sulfatase"/>
    <property type="match status" value="1"/>
</dbReference>
<dbReference type="InterPro" id="IPR000917">
    <property type="entry name" value="Sulfatase_N"/>
</dbReference>
<evidence type="ECO:0000313" key="10">
    <source>
        <dbReference type="Proteomes" id="UP000478417"/>
    </source>
</evidence>
<accession>A0A6B2LXL0</accession>
<dbReference type="InterPro" id="IPR035874">
    <property type="entry name" value="IDS"/>
</dbReference>
<dbReference type="EMBL" id="JAAGNX010000001">
    <property type="protein sequence ID" value="NDV61013.1"/>
    <property type="molecule type" value="Genomic_DNA"/>
</dbReference>
<feature type="region of interest" description="Disordered" evidence="7">
    <location>
        <begin position="138"/>
        <end position="159"/>
    </location>
</feature>
<reference evidence="9 10" key="1">
    <citation type="submission" date="2020-02" db="EMBL/GenBank/DDBJ databases">
        <title>Albibacoteraceae fam. nov., the first described family within the subdivision 4 Verrucomicrobia.</title>
        <authorList>
            <person name="Xi F."/>
        </authorList>
    </citation>
    <scope>NUCLEOTIDE SEQUENCE [LARGE SCALE GENOMIC DNA]</scope>
    <source>
        <strain evidence="9 10">CK1056</strain>
    </source>
</reference>
<evidence type="ECO:0000313" key="9">
    <source>
        <dbReference type="EMBL" id="NDV61013.1"/>
    </source>
</evidence>
<dbReference type="GO" id="GO:0046872">
    <property type="term" value="F:metal ion binding"/>
    <property type="evidence" value="ECO:0007669"/>
    <property type="project" value="UniProtKB-KW"/>
</dbReference>
<evidence type="ECO:0000256" key="3">
    <source>
        <dbReference type="ARBA" id="ARBA00022723"/>
    </source>
</evidence>
<dbReference type="PROSITE" id="PS00149">
    <property type="entry name" value="SULFATASE_2"/>
    <property type="match status" value="1"/>
</dbReference>
<dbReference type="Gene3D" id="3.40.720.10">
    <property type="entry name" value="Alkaline Phosphatase, subunit A"/>
    <property type="match status" value="1"/>
</dbReference>
<evidence type="ECO:0000256" key="6">
    <source>
        <dbReference type="ARBA" id="ARBA00022837"/>
    </source>
</evidence>
<dbReference type="InterPro" id="IPR017850">
    <property type="entry name" value="Alkaline_phosphatase_core_sf"/>
</dbReference>
<comment type="similarity">
    <text evidence="2">Belongs to the sulfatase family.</text>
</comment>
<comment type="cofactor">
    <cofactor evidence="1">
        <name>Ca(2+)</name>
        <dbReference type="ChEBI" id="CHEBI:29108"/>
    </cofactor>
</comment>
<dbReference type="SUPFAM" id="SSF53649">
    <property type="entry name" value="Alkaline phosphatase-like"/>
    <property type="match status" value="1"/>
</dbReference>
<dbReference type="Proteomes" id="UP000478417">
    <property type="component" value="Unassembled WGS sequence"/>
</dbReference>
<dbReference type="GO" id="GO:0005737">
    <property type="term" value="C:cytoplasm"/>
    <property type="evidence" value="ECO:0007669"/>
    <property type="project" value="TreeGrafter"/>
</dbReference>
<organism evidence="9 10">
    <name type="scientific">Oceanipulchritudo coccoides</name>
    <dbReference type="NCBI Taxonomy" id="2706888"/>
    <lineage>
        <taxon>Bacteria</taxon>
        <taxon>Pseudomonadati</taxon>
        <taxon>Verrucomicrobiota</taxon>
        <taxon>Opitutia</taxon>
        <taxon>Puniceicoccales</taxon>
        <taxon>Oceanipulchritudinaceae</taxon>
        <taxon>Oceanipulchritudo</taxon>
    </lineage>
</organism>
<dbReference type="InterPro" id="IPR024607">
    <property type="entry name" value="Sulfatase_CS"/>
</dbReference>
<name>A0A6B2LXL0_9BACT</name>
<keyword evidence="4" id="KW-0732">Signal</keyword>
<protein>
    <submittedName>
        <fullName evidence="9">Sulfatase</fullName>
    </submittedName>
</protein>
<dbReference type="GO" id="GO:0004423">
    <property type="term" value="F:iduronate-2-sulfatase activity"/>
    <property type="evidence" value="ECO:0007669"/>
    <property type="project" value="InterPro"/>
</dbReference>
<evidence type="ECO:0000256" key="7">
    <source>
        <dbReference type="SAM" id="MobiDB-lite"/>
    </source>
</evidence>
<evidence type="ECO:0000256" key="1">
    <source>
        <dbReference type="ARBA" id="ARBA00001913"/>
    </source>
</evidence>
<dbReference type="AlphaFoldDB" id="A0A6B2LXL0"/>
<keyword evidence="10" id="KW-1185">Reference proteome</keyword>
<evidence type="ECO:0000256" key="2">
    <source>
        <dbReference type="ARBA" id="ARBA00008779"/>
    </source>
</evidence>
<evidence type="ECO:0000256" key="5">
    <source>
        <dbReference type="ARBA" id="ARBA00022801"/>
    </source>
</evidence>
<keyword evidence="3" id="KW-0479">Metal-binding</keyword>
<proteinExistence type="inferred from homology"/>
<keyword evidence="6" id="KW-0106">Calcium</keyword>
<evidence type="ECO:0000259" key="8">
    <source>
        <dbReference type="Pfam" id="PF00884"/>
    </source>
</evidence>
<gene>
    <name evidence="9" type="ORF">G0Q06_00965</name>
</gene>
<dbReference type="CDD" id="cd16030">
    <property type="entry name" value="iduronate-2-sulfatase"/>
    <property type="match status" value="1"/>
</dbReference>
<keyword evidence="5" id="KW-0378">Hydrolase</keyword>
<comment type="caution">
    <text evidence="9">The sequence shown here is derived from an EMBL/GenBank/DDBJ whole genome shotgun (WGS) entry which is preliminary data.</text>
</comment>
<evidence type="ECO:0000256" key="4">
    <source>
        <dbReference type="ARBA" id="ARBA00022729"/>
    </source>
</evidence>
<feature type="domain" description="Sulfatase N-terminal" evidence="8">
    <location>
        <begin position="9"/>
        <end position="364"/>
    </location>
</feature>
<sequence length="502" mass="56685">MASADKPLNVIFIAVDDMNDWVGVVGGHPQAKTPNMDRLVELTGAMVFNRAYCPATVCGPSRSSILTGLRPSTTGVYGNGNNLKASPVAKDATTLPQYFSEHGYHTLSSGKIFHKHPVWEGMDEGQWAFDEWASNGGKTGVDTSKGPLNKLPMLKGGGGRKGRGLEFDWGPTGVPVEETGDYKTCAWAAEQLDRDFDGKPFFMAVGVSKPHLPFYVPQEFFNMHPLEDVQIPEIVPDDLDDIKNPKGKNKFKPSDDFQRVQNANMFKEVTQAYLAAVSYADYCVGVVLDKLEKSPYADNTIVVIWGDHGWFLGEKLRYRKTHLWEESTRVPLIIRVPELTQPGSRSNRIVNLLDLYPTLAEWCGLPTKEGLEGVSFADLKSLAPEDERPTLTTMGYKNHSVRGDRYRYTRYDDGTEELYDHLKDPMERRNLITDPEMKPVVKQMRAYLPKHDEPRSPDNDIDKKRLRRTLGKIFKMDPKYRDMANRGELDPEFVKSIFNETK</sequence>